<gene>
    <name evidence="1" type="ORF">Pmi06nite_64000</name>
</gene>
<comment type="caution">
    <text evidence="1">The sequence shown here is derived from an EMBL/GenBank/DDBJ whole genome shotgun (WGS) entry which is preliminary data.</text>
</comment>
<sequence>MTVDGCGECRFDGLRAETMLTCRRSHCVRTEPVAGKPGSKMHVLSDANGLPLLVGVSAANAVATVVLGREIA</sequence>
<dbReference type="EMBL" id="BOOO01000037">
    <property type="protein sequence ID" value="GII32958.1"/>
    <property type="molecule type" value="Genomic_DNA"/>
</dbReference>
<protein>
    <submittedName>
        <fullName evidence="1">Uncharacterized protein</fullName>
    </submittedName>
</protein>
<dbReference type="AlphaFoldDB" id="A0A8J3XDZ0"/>
<organism evidence="1 2">
    <name type="scientific">Planotetraspora mira</name>
    <dbReference type="NCBI Taxonomy" id="58121"/>
    <lineage>
        <taxon>Bacteria</taxon>
        <taxon>Bacillati</taxon>
        <taxon>Actinomycetota</taxon>
        <taxon>Actinomycetes</taxon>
        <taxon>Streptosporangiales</taxon>
        <taxon>Streptosporangiaceae</taxon>
        <taxon>Planotetraspora</taxon>
    </lineage>
</organism>
<keyword evidence="2" id="KW-1185">Reference proteome</keyword>
<dbReference type="Proteomes" id="UP000650628">
    <property type="component" value="Unassembled WGS sequence"/>
</dbReference>
<name>A0A8J3XDZ0_9ACTN</name>
<reference evidence="1 2" key="1">
    <citation type="submission" date="2021-01" db="EMBL/GenBank/DDBJ databases">
        <title>Whole genome shotgun sequence of Planotetraspora mira NBRC 15435.</title>
        <authorList>
            <person name="Komaki H."/>
            <person name="Tamura T."/>
        </authorList>
    </citation>
    <scope>NUCLEOTIDE SEQUENCE [LARGE SCALE GENOMIC DNA]</scope>
    <source>
        <strain evidence="1 2">NBRC 15435</strain>
    </source>
</reference>
<evidence type="ECO:0000313" key="2">
    <source>
        <dbReference type="Proteomes" id="UP000650628"/>
    </source>
</evidence>
<accession>A0A8J3XDZ0</accession>
<evidence type="ECO:0000313" key="1">
    <source>
        <dbReference type="EMBL" id="GII32958.1"/>
    </source>
</evidence>
<proteinExistence type="predicted"/>